<dbReference type="GO" id="GO:0003676">
    <property type="term" value="F:nucleic acid binding"/>
    <property type="evidence" value="ECO:0007669"/>
    <property type="project" value="InterPro"/>
</dbReference>
<dbReference type="AlphaFoldDB" id="A0A834SI08"/>
<keyword evidence="3" id="KW-1185">Reference proteome</keyword>
<dbReference type="Pfam" id="PF13456">
    <property type="entry name" value="RVT_3"/>
    <property type="match status" value="1"/>
</dbReference>
<comment type="caution">
    <text evidence="2">The sequence shown here is derived from an EMBL/GenBank/DDBJ whole genome shotgun (WGS) entry which is preliminary data.</text>
</comment>
<reference evidence="2" key="1">
    <citation type="submission" date="2020-09" db="EMBL/GenBank/DDBJ databases">
        <title>Genome-Enabled Discovery of Anthraquinone Biosynthesis in Senna tora.</title>
        <authorList>
            <person name="Kang S.-H."/>
            <person name="Pandey R.P."/>
            <person name="Lee C.-M."/>
            <person name="Sim J.-S."/>
            <person name="Jeong J.-T."/>
            <person name="Choi B.-S."/>
            <person name="Jung M."/>
            <person name="Ginzburg D."/>
            <person name="Zhao K."/>
            <person name="Won S.Y."/>
            <person name="Oh T.-J."/>
            <person name="Yu Y."/>
            <person name="Kim N.-H."/>
            <person name="Lee O.R."/>
            <person name="Lee T.-H."/>
            <person name="Bashyal P."/>
            <person name="Kim T.-S."/>
            <person name="Lee W.-H."/>
            <person name="Kawkins C."/>
            <person name="Kim C.-K."/>
            <person name="Kim J.S."/>
            <person name="Ahn B.O."/>
            <person name="Rhee S.Y."/>
            <person name="Sohng J.K."/>
        </authorList>
    </citation>
    <scope>NUCLEOTIDE SEQUENCE</scope>
    <source>
        <tissue evidence="2">Leaf</tissue>
    </source>
</reference>
<gene>
    <name evidence="2" type="ORF">G2W53_042001</name>
</gene>
<proteinExistence type="predicted"/>
<sequence length="210" mass="22762">MARNLCILHVVVEGDSLMVMNKLNLKLTPRSLLGVLCLPASNRRVKPSVRFVWTPREANLVANRLAAMVAVPSILHRRRSNSKTNLPSSIAVDVDLAPKSADGRLLEASASVTVATSSSGAPGPLSITSNIASGQDVHYEIKQIAPNETHNKENQIIYVEGNRVNRLDGNRGDGEGLMVTAKGEDCDYEVFGFGIVKQRFDAELRNAGEM</sequence>
<protein>
    <recommendedName>
        <fullName evidence="1">RNase H type-1 domain-containing protein</fullName>
    </recommendedName>
</protein>
<dbReference type="EMBL" id="JAAIUW010000013">
    <property type="protein sequence ID" value="KAF7802890.1"/>
    <property type="molecule type" value="Genomic_DNA"/>
</dbReference>
<dbReference type="Proteomes" id="UP000634136">
    <property type="component" value="Unassembled WGS sequence"/>
</dbReference>
<dbReference type="GO" id="GO:0004523">
    <property type="term" value="F:RNA-DNA hybrid ribonuclease activity"/>
    <property type="evidence" value="ECO:0007669"/>
    <property type="project" value="InterPro"/>
</dbReference>
<evidence type="ECO:0000313" key="2">
    <source>
        <dbReference type="EMBL" id="KAF7802890.1"/>
    </source>
</evidence>
<accession>A0A834SI08</accession>
<evidence type="ECO:0000313" key="3">
    <source>
        <dbReference type="Proteomes" id="UP000634136"/>
    </source>
</evidence>
<organism evidence="2 3">
    <name type="scientific">Senna tora</name>
    <dbReference type="NCBI Taxonomy" id="362788"/>
    <lineage>
        <taxon>Eukaryota</taxon>
        <taxon>Viridiplantae</taxon>
        <taxon>Streptophyta</taxon>
        <taxon>Embryophyta</taxon>
        <taxon>Tracheophyta</taxon>
        <taxon>Spermatophyta</taxon>
        <taxon>Magnoliopsida</taxon>
        <taxon>eudicotyledons</taxon>
        <taxon>Gunneridae</taxon>
        <taxon>Pentapetalae</taxon>
        <taxon>rosids</taxon>
        <taxon>fabids</taxon>
        <taxon>Fabales</taxon>
        <taxon>Fabaceae</taxon>
        <taxon>Caesalpinioideae</taxon>
        <taxon>Cassia clade</taxon>
        <taxon>Senna</taxon>
    </lineage>
</organism>
<name>A0A834SI08_9FABA</name>
<feature type="domain" description="RNase H type-1" evidence="1">
    <location>
        <begin position="2"/>
        <end position="68"/>
    </location>
</feature>
<evidence type="ECO:0000259" key="1">
    <source>
        <dbReference type="Pfam" id="PF13456"/>
    </source>
</evidence>
<dbReference type="InterPro" id="IPR002156">
    <property type="entry name" value="RNaseH_domain"/>
</dbReference>